<protein>
    <submittedName>
        <fullName evidence="2">Uncharacterized protein</fullName>
    </submittedName>
</protein>
<dbReference type="EMBL" id="GBRH01185580">
    <property type="protein sequence ID" value="JAE12316.1"/>
    <property type="molecule type" value="Transcribed_RNA"/>
</dbReference>
<evidence type="ECO:0000256" key="1">
    <source>
        <dbReference type="SAM" id="MobiDB-lite"/>
    </source>
</evidence>
<reference evidence="2" key="1">
    <citation type="submission" date="2014-09" db="EMBL/GenBank/DDBJ databases">
        <authorList>
            <person name="Magalhaes I.L.F."/>
            <person name="Oliveira U."/>
            <person name="Santos F.R."/>
            <person name="Vidigal T.H.D.A."/>
            <person name="Brescovit A.D."/>
            <person name="Santos A.J."/>
        </authorList>
    </citation>
    <scope>NUCLEOTIDE SEQUENCE</scope>
    <source>
        <tissue evidence="2">Shoot tissue taken approximately 20 cm above the soil surface</tissue>
    </source>
</reference>
<accession>A0A0A9FPT3</accession>
<feature type="region of interest" description="Disordered" evidence="1">
    <location>
        <begin position="13"/>
        <end position="46"/>
    </location>
</feature>
<organism evidence="2">
    <name type="scientific">Arundo donax</name>
    <name type="common">Giant reed</name>
    <name type="synonym">Donax arundinaceus</name>
    <dbReference type="NCBI Taxonomy" id="35708"/>
    <lineage>
        <taxon>Eukaryota</taxon>
        <taxon>Viridiplantae</taxon>
        <taxon>Streptophyta</taxon>
        <taxon>Embryophyta</taxon>
        <taxon>Tracheophyta</taxon>
        <taxon>Spermatophyta</taxon>
        <taxon>Magnoliopsida</taxon>
        <taxon>Liliopsida</taxon>
        <taxon>Poales</taxon>
        <taxon>Poaceae</taxon>
        <taxon>PACMAD clade</taxon>
        <taxon>Arundinoideae</taxon>
        <taxon>Arundineae</taxon>
        <taxon>Arundo</taxon>
    </lineage>
</organism>
<dbReference type="AlphaFoldDB" id="A0A0A9FPT3"/>
<name>A0A0A9FPT3_ARUDO</name>
<evidence type="ECO:0000313" key="2">
    <source>
        <dbReference type="EMBL" id="JAE12316.1"/>
    </source>
</evidence>
<sequence length="46" mass="4861">MIRRGRLLLAIESGPGRGLPSLRSAAPEMLWGSRGGGRGARSRRSG</sequence>
<reference evidence="2" key="2">
    <citation type="journal article" date="2015" name="Data Brief">
        <title>Shoot transcriptome of the giant reed, Arundo donax.</title>
        <authorList>
            <person name="Barrero R.A."/>
            <person name="Guerrero F.D."/>
            <person name="Moolhuijzen P."/>
            <person name="Goolsby J.A."/>
            <person name="Tidwell J."/>
            <person name="Bellgard S.E."/>
            <person name="Bellgard M.I."/>
        </authorList>
    </citation>
    <scope>NUCLEOTIDE SEQUENCE</scope>
    <source>
        <tissue evidence="2">Shoot tissue taken approximately 20 cm above the soil surface</tissue>
    </source>
</reference>
<proteinExistence type="predicted"/>